<evidence type="ECO:0000313" key="3">
    <source>
        <dbReference type="Proteomes" id="UP001236652"/>
    </source>
</evidence>
<feature type="transmembrane region" description="Helical" evidence="1">
    <location>
        <begin position="12"/>
        <end position="32"/>
    </location>
</feature>
<reference evidence="2 3" key="1">
    <citation type="submission" date="2023-05" db="EMBL/GenBank/DDBJ databases">
        <title>Comparative genomics reveals the evidence of polycyclic aromatic hydrocarbons degradation in moderately halophilic genus Pontibacillus.</title>
        <authorList>
            <person name="Yang H."/>
            <person name="Qian Z."/>
        </authorList>
    </citation>
    <scope>NUCLEOTIDE SEQUENCE [LARGE SCALE GENOMIC DNA]</scope>
    <source>
        <strain evidence="3">HN14</strain>
    </source>
</reference>
<keyword evidence="3" id="KW-1185">Reference proteome</keyword>
<dbReference type="EMBL" id="CP126446">
    <property type="protein sequence ID" value="WIF99553.1"/>
    <property type="molecule type" value="Genomic_DNA"/>
</dbReference>
<keyword evidence="1" id="KW-0472">Membrane</keyword>
<evidence type="ECO:0008006" key="4">
    <source>
        <dbReference type="Google" id="ProtNLM"/>
    </source>
</evidence>
<proteinExistence type="predicted"/>
<dbReference type="Proteomes" id="UP001236652">
    <property type="component" value="Chromosome"/>
</dbReference>
<feature type="transmembrane region" description="Helical" evidence="1">
    <location>
        <begin position="38"/>
        <end position="54"/>
    </location>
</feature>
<feature type="transmembrane region" description="Helical" evidence="1">
    <location>
        <begin position="66"/>
        <end position="84"/>
    </location>
</feature>
<accession>A0ABY8V274</accession>
<feature type="transmembrane region" description="Helical" evidence="1">
    <location>
        <begin position="96"/>
        <end position="117"/>
    </location>
</feature>
<sequence>MWNHLSKGNKLILLASAMAILSLFFTWVDLGILSANGFQQQGYILLVFFIYPVYQALKGNKIGRMAGYISAVGGIVSIVAFMMSKTGNILGQQVNLASTGMYIFLIAAILLTVGIYLSRKEDASASYTDASPLSK</sequence>
<protein>
    <recommendedName>
        <fullName evidence="4">MFS transporter</fullName>
    </recommendedName>
</protein>
<evidence type="ECO:0000313" key="2">
    <source>
        <dbReference type="EMBL" id="WIF99553.1"/>
    </source>
</evidence>
<evidence type="ECO:0000256" key="1">
    <source>
        <dbReference type="SAM" id="Phobius"/>
    </source>
</evidence>
<keyword evidence="1" id="KW-1133">Transmembrane helix</keyword>
<dbReference type="RefSeq" id="WP_231415833.1">
    <property type="nucleotide sequence ID" value="NZ_CP126446.1"/>
</dbReference>
<organism evidence="2 3">
    <name type="scientific">Pontibacillus chungwhensis</name>
    <dbReference type="NCBI Taxonomy" id="265426"/>
    <lineage>
        <taxon>Bacteria</taxon>
        <taxon>Bacillati</taxon>
        <taxon>Bacillota</taxon>
        <taxon>Bacilli</taxon>
        <taxon>Bacillales</taxon>
        <taxon>Bacillaceae</taxon>
        <taxon>Pontibacillus</taxon>
    </lineage>
</organism>
<name>A0ABY8V274_9BACI</name>
<gene>
    <name evidence="2" type="ORF">QNI29_07815</name>
</gene>
<keyword evidence="1" id="KW-0812">Transmembrane</keyword>